<protein>
    <submittedName>
        <fullName evidence="1">Uncharacterized protein</fullName>
    </submittedName>
</protein>
<name>A0A2K8SYL0_9NOSO</name>
<evidence type="ECO:0000313" key="1">
    <source>
        <dbReference type="EMBL" id="AUB40537.1"/>
    </source>
</evidence>
<organism evidence="1 2">
    <name type="scientific">Nostoc flagelliforme CCNUN1</name>
    <dbReference type="NCBI Taxonomy" id="2038116"/>
    <lineage>
        <taxon>Bacteria</taxon>
        <taxon>Bacillati</taxon>
        <taxon>Cyanobacteriota</taxon>
        <taxon>Cyanophyceae</taxon>
        <taxon>Nostocales</taxon>
        <taxon>Nostocaceae</taxon>
        <taxon>Nostoc</taxon>
    </lineage>
</organism>
<sequence length="37" mass="4347">MCREREKNITGVLESRNLISYFNGTGFSEPLRTNRTR</sequence>
<keyword evidence="2" id="KW-1185">Reference proteome</keyword>
<dbReference type="AlphaFoldDB" id="A0A2K8SYL0"/>
<proteinExistence type="predicted"/>
<accession>A0A2K8SYL0</accession>
<gene>
    <name evidence="1" type="ORF">COO91_06554</name>
</gene>
<dbReference type="EMBL" id="CP024785">
    <property type="protein sequence ID" value="AUB40537.1"/>
    <property type="molecule type" value="Genomic_DNA"/>
</dbReference>
<reference evidence="1 2" key="1">
    <citation type="submission" date="2017-11" db="EMBL/GenBank/DDBJ databases">
        <title>Complete genome of a free-living desiccation-tolerant cyanobacterium and its photosynthetic adaptation to extreme terrestrial habitat.</title>
        <authorList>
            <person name="Shang J."/>
        </authorList>
    </citation>
    <scope>NUCLEOTIDE SEQUENCE [LARGE SCALE GENOMIC DNA]</scope>
    <source>
        <strain evidence="1 2">CCNUN1</strain>
    </source>
</reference>
<dbReference type="KEGG" id="nfl:COO91_06554"/>
<evidence type="ECO:0000313" key="2">
    <source>
        <dbReference type="Proteomes" id="UP000232003"/>
    </source>
</evidence>
<dbReference type="Proteomes" id="UP000232003">
    <property type="component" value="Chromosome"/>
</dbReference>